<dbReference type="InterPro" id="IPR026335">
    <property type="entry name" value="rSAM_SPASM_FxsB"/>
</dbReference>
<dbReference type="Pfam" id="PF04055">
    <property type="entry name" value="Radical_SAM"/>
    <property type="match status" value="1"/>
</dbReference>
<keyword evidence="1" id="KW-0949">S-adenosyl-L-methionine</keyword>
<evidence type="ECO:0000256" key="4">
    <source>
        <dbReference type="ARBA" id="ARBA00023014"/>
    </source>
</evidence>
<dbReference type="SFLD" id="SFLDS00029">
    <property type="entry name" value="Radical_SAM"/>
    <property type="match status" value="1"/>
</dbReference>
<dbReference type="CDD" id="cd01335">
    <property type="entry name" value="Radical_SAM"/>
    <property type="match status" value="1"/>
</dbReference>
<dbReference type="NCBIfam" id="TIGR04269">
    <property type="entry name" value="SAM_SPASM_FxsB"/>
    <property type="match status" value="1"/>
</dbReference>
<dbReference type="AlphaFoldDB" id="A0A3A4L108"/>
<evidence type="ECO:0000313" key="6">
    <source>
        <dbReference type="EMBL" id="RJO80045.1"/>
    </source>
</evidence>
<dbReference type="OrthoDB" id="9792276at2"/>
<proteinExistence type="predicted"/>
<evidence type="ECO:0000256" key="3">
    <source>
        <dbReference type="ARBA" id="ARBA00023004"/>
    </source>
</evidence>
<comment type="caution">
    <text evidence="6">The sequence shown here is derived from an EMBL/GenBank/DDBJ whole genome shotgun (WGS) entry which is preliminary data.</text>
</comment>
<protein>
    <submittedName>
        <fullName evidence="6">FxsB family radical SAM/SPASM domain protein</fullName>
    </submittedName>
</protein>
<dbReference type="InterPro" id="IPR058240">
    <property type="entry name" value="rSAM_sf"/>
</dbReference>
<dbReference type="SUPFAM" id="SSF102114">
    <property type="entry name" value="Radical SAM enzymes"/>
    <property type="match status" value="1"/>
</dbReference>
<dbReference type="InterPro" id="IPR023867">
    <property type="entry name" value="Sulphatase_maturase_rSAM"/>
</dbReference>
<dbReference type="PANTHER" id="PTHR43273">
    <property type="entry name" value="ANAEROBIC SULFATASE-MATURATING ENZYME HOMOLOG ASLB-RELATED"/>
    <property type="match status" value="1"/>
</dbReference>
<dbReference type="GO" id="GO:0016491">
    <property type="term" value="F:oxidoreductase activity"/>
    <property type="evidence" value="ECO:0007669"/>
    <property type="project" value="InterPro"/>
</dbReference>
<dbReference type="SFLD" id="SFLDG01072">
    <property type="entry name" value="dehydrogenase_like"/>
    <property type="match status" value="1"/>
</dbReference>
<dbReference type="PANTHER" id="PTHR43273:SF8">
    <property type="entry name" value="RADICAL SAM DOMAIN PROTEIN"/>
    <property type="match status" value="1"/>
</dbReference>
<name>A0A3A4L108_9NOCA</name>
<reference evidence="6 7" key="1">
    <citation type="submission" date="2018-09" db="EMBL/GenBank/DDBJ databases">
        <title>YIM PH21274 draft genome.</title>
        <authorList>
            <person name="Miao C."/>
        </authorList>
    </citation>
    <scope>NUCLEOTIDE SEQUENCE [LARGE SCALE GENOMIC DNA]</scope>
    <source>
        <strain evidence="6 7">YIM PH 21724</strain>
    </source>
</reference>
<dbReference type="Proteomes" id="UP000266677">
    <property type="component" value="Unassembled WGS sequence"/>
</dbReference>
<evidence type="ECO:0000313" key="7">
    <source>
        <dbReference type="Proteomes" id="UP000266677"/>
    </source>
</evidence>
<organism evidence="6 7">
    <name type="scientific">Nocardia panacis</name>
    <dbReference type="NCBI Taxonomy" id="2340916"/>
    <lineage>
        <taxon>Bacteria</taxon>
        <taxon>Bacillati</taxon>
        <taxon>Actinomycetota</taxon>
        <taxon>Actinomycetes</taxon>
        <taxon>Mycobacteriales</taxon>
        <taxon>Nocardiaceae</taxon>
        <taxon>Nocardia</taxon>
    </lineage>
</organism>
<dbReference type="SFLD" id="SFLDG01386">
    <property type="entry name" value="main_SPASM_domain-containing"/>
    <property type="match status" value="1"/>
</dbReference>
<keyword evidence="7" id="KW-1185">Reference proteome</keyword>
<dbReference type="InterPro" id="IPR007197">
    <property type="entry name" value="rSAM"/>
</dbReference>
<dbReference type="GO" id="GO:0046872">
    <property type="term" value="F:metal ion binding"/>
    <property type="evidence" value="ECO:0007669"/>
    <property type="project" value="UniProtKB-KW"/>
</dbReference>
<keyword evidence="2" id="KW-0479">Metal-binding</keyword>
<evidence type="ECO:0000259" key="5">
    <source>
        <dbReference type="Pfam" id="PF04055"/>
    </source>
</evidence>
<evidence type="ECO:0000256" key="2">
    <source>
        <dbReference type="ARBA" id="ARBA00022723"/>
    </source>
</evidence>
<dbReference type="Gene3D" id="3.20.20.70">
    <property type="entry name" value="Aldolase class I"/>
    <property type="match status" value="1"/>
</dbReference>
<gene>
    <name evidence="6" type="ORF">D5S18_00895</name>
</gene>
<dbReference type="InterPro" id="IPR013785">
    <property type="entry name" value="Aldolase_TIM"/>
</dbReference>
<sequence length="399" mass="44719">MARWPESGLDTAALRRDGWAPLPFREFVVKIHSRCNLACDYCYMYEMADQSWRDQPKTMSRKAFADACRTIADHARRGRVPEVALVFHGGEPLMAGHRELEFFARHAREVLEPITKVRLGMQTNGVLIDAEFLRICADSDIRIGVSLDGDEADNDRHRRDRRGQGSFAKVAAGIARLRAMEYRHLFSGLLSTIDIANDPVRTYEALLRFHPPAVDFLLPHGNWTTPPPGLAIDGTETPYADWLIPIFDRWYSAPELGTKIRLFDDIIDLLFGGAPGSESVGLQPVRLAVFETDGSLEQVDELKSTFAGATKIRLDGHDNALDEAMHQPAIVARQIGAQALSDECRACPIHTVCGGGHYAHRYRAESGFRNRSVYCADLTRLIRHIEDRIRTDLGAASRR</sequence>
<accession>A0A3A4L108</accession>
<dbReference type="GO" id="GO:0051536">
    <property type="term" value="F:iron-sulfur cluster binding"/>
    <property type="evidence" value="ECO:0007669"/>
    <property type="project" value="UniProtKB-KW"/>
</dbReference>
<dbReference type="EMBL" id="QZFU01000006">
    <property type="protein sequence ID" value="RJO80045.1"/>
    <property type="molecule type" value="Genomic_DNA"/>
</dbReference>
<keyword evidence="3" id="KW-0408">Iron</keyword>
<dbReference type="SFLD" id="SFLDG01067">
    <property type="entry name" value="SPASM/twitch_domain_containing"/>
    <property type="match status" value="1"/>
</dbReference>
<feature type="domain" description="Radical SAM core" evidence="5">
    <location>
        <begin position="31"/>
        <end position="183"/>
    </location>
</feature>
<keyword evidence="4" id="KW-0411">Iron-sulfur</keyword>
<evidence type="ECO:0000256" key="1">
    <source>
        <dbReference type="ARBA" id="ARBA00022691"/>
    </source>
</evidence>